<accession>A0AB39KPB9</accession>
<comment type="similarity">
    <text evidence="2">Belongs to the autoinducer-2 exporter (AI-2E) (TC 2.A.86) family.</text>
</comment>
<name>A0AB39KPB9_9CAUL</name>
<evidence type="ECO:0000256" key="2">
    <source>
        <dbReference type="ARBA" id="ARBA00009773"/>
    </source>
</evidence>
<feature type="transmembrane region" description="Helical" evidence="7">
    <location>
        <begin position="215"/>
        <end position="236"/>
    </location>
</feature>
<feature type="transmembrane region" description="Helical" evidence="7">
    <location>
        <begin position="20"/>
        <end position="41"/>
    </location>
</feature>
<dbReference type="Pfam" id="PF01594">
    <property type="entry name" value="AI-2E_transport"/>
    <property type="match status" value="1"/>
</dbReference>
<feature type="transmembrane region" description="Helical" evidence="7">
    <location>
        <begin position="104"/>
        <end position="121"/>
    </location>
</feature>
<dbReference type="InterPro" id="IPR002549">
    <property type="entry name" value="AI-2E-like"/>
</dbReference>
<keyword evidence="3 7" id="KW-0812">Transmembrane</keyword>
<feature type="transmembrane region" description="Helical" evidence="7">
    <location>
        <begin position="152"/>
        <end position="174"/>
    </location>
</feature>
<dbReference type="PANTHER" id="PTHR21716">
    <property type="entry name" value="TRANSMEMBRANE PROTEIN"/>
    <property type="match status" value="1"/>
</dbReference>
<evidence type="ECO:0000313" key="8">
    <source>
        <dbReference type="EMBL" id="XDO95223.1"/>
    </source>
</evidence>
<keyword evidence="4 7" id="KW-1133">Transmembrane helix</keyword>
<evidence type="ECO:0000256" key="7">
    <source>
        <dbReference type="SAM" id="Phobius"/>
    </source>
</evidence>
<dbReference type="AlphaFoldDB" id="A0AB39KPB9"/>
<dbReference type="GO" id="GO:0016020">
    <property type="term" value="C:membrane"/>
    <property type="evidence" value="ECO:0007669"/>
    <property type="project" value="UniProtKB-SubCell"/>
</dbReference>
<evidence type="ECO:0000256" key="5">
    <source>
        <dbReference type="ARBA" id="ARBA00023136"/>
    </source>
</evidence>
<organism evidence="8">
    <name type="scientific">Caulobacter sp. 73W</name>
    <dbReference type="NCBI Taxonomy" id="3161137"/>
    <lineage>
        <taxon>Bacteria</taxon>
        <taxon>Pseudomonadati</taxon>
        <taxon>Pseudomonadota</taxon>
        <taxon>Alphaproteobacteria</taxon>
        <taxon>Caulobacterales</taxon>
        <taxon>Caulobacteraceae</taxon>
        <taxon>Caulobacter</taxon>
    </lineage>
</organism>
<dbReference type="PANTHER" id="PTHR21716:SF64">
    <property type="entry name" value="AI-2 TRANSPORT PROTEIN TQSA"/>
    <property type="match status" value="1"/>
</dbReference>
<protein>
    <submittedName>
        <fullName evidence="8">AI-2E family transporter</fullName>
    </submittedName>
</protein>
<keyword evidence="5 7" id="KW-0472">Membrane</keyword>
<dbReference type="RefSeq" id="WP_369058075.1">
    <property type="nucleotide sequence ID" value="NZ_CP158375.1"/>
</dbReference>
<feature type="transmembrane region" description="Helical" evidence="7">
    <location>
        <begin position="180"/>
        <end position="203"/>
    </location>
</feature>
<evidence type="ECO:0000256" key="6">
    <source>
        <dbReference type="SAM" id="MobiDB-lite"/>
    </source>
</evidence>
<dbReference type="EMBL" id="CP158375">
    <property type="protein sequence ID" value="XDO95223.1"/>
    <property type="molecule type" value="Genomic_DNA"/>
</dbReference>
<feature type="transmembrane region" description="Helical" evidence="7">
    <location>
        <begin position="256"/>
        <end position="283"/>
    </location>
</feature>
<proteinExistence type="inferred from homology"/>
<comment type="subcellular location">
    <subcellularLocation>
        <location evidence="1">Membrane</location>
        <topology evidence="1">Multi-pass membrane protein</topology>
    </subcellularLocation>
</comment>
<evidence type="ECO:0000256" key="3">
    <source>
        <dbReference type="ARBA" id="ARBA00022692"/>
    </source>
</evidence>
<evidence type="ECO:0000256" key="1">
    <source>
        <dbReference type="ARBA" id="ARBA00004141"/>
    </source>
</evidence>
<evidence type="ECO:0000256" key="4">
    <source>
        <dbReference type="ARBA" id="ARBA00022989"/>
    </source>
</evidence>
<feature type="compositionally biased region" description="Basic residues" evidence="6">
    <location>
        <begin position="311"/>
        <end position="323"/>
    </location>
</feature>
<feature type="region of interest" description="Disordered" evidence="6">
    <location>
        <begin position="300"/>
        <end position="329"/>
    </location>
</feature>
<dbReference type="GO" id="GO:0055085">
    <property type="term" value="P:transmembrane transport"/>
    <property type="evidence" value="ECO:0007669"/>
    <property type="project" value="TreeGrafter"/>
</dbReference>
<reference evidence="8" key="1">
    <citation type="submission" date="2024-06" db="EMBL/GenBank/DDBJ databases">
        <title>Caulobacter inopinatus, sp. nov.</title>
        <authorList>
            <person name="Donachie S.P."/>
        </authorList>
    </citation>
    <scope>NUCLEOTIDE SEQUENCE</scope>
    <source>
        <strain evidence="8">73W</strain>
    </source>
</reference>
<sequence length="329" mass="35688">MIDGFARLLKDRIPGFPARLAMPAAVVFSILFLGLTLWFVAANAAGFVNKLIHYGPRIDGRIAQVADLLGVAAPPPVRELIGRFNPARYIGAVAGGFQNFASDAVFVLIYLGFIIASRQGFNQKTKKLYRDEAERRDAAKIFDRIRSGVERYLWIQTVTGLMIAVGSWIAMAAVGLDSALFWAFLIFLASYIPIVGGVIGVALPPVFALVQFETWWQAILLLGILQGVQFVVGNVIQPRMQGDSLNMDPVVVLLALAFWSLVWGLPGAFLSTPLAVMTMVILAQFEGGRRIAILLSADGDPLGVDDAPARTPRKPASRPRKNSPAKPSS</sequence>
<gene>
    <name evidence="8" type="ORF">ABOZ73_10335</name>
</gene>